<evidence type="ECO:0000256" key="2">
    <source>
        <dbReference type="ARBA" id="ARBA00006555"/>
    </source>
</evidence>
<feature type="compositionally biased region" description="Basic and acidic residues" evidence="14">
    <location>
        <begin position="137"/>
        <end position="154"/>
    </location>
</feature>
<keyword evidence="17" id="KW-1185">Reference proteome</keyword>
<dbReference type="PANTHER" id="PTHR33446">
    <property type="entry name" value="PROTEIN TONB-RELATED"/>
    <property type="match status" value="1"/>
</dbReference>
<accession>A0A198F990</accession>
<evidence type="ECO:0000256" key="3">
    <source>
        <dbReference type="ARBA" id="ARBA00022362"/>
    </source>
</evidence>
<feature type="compositionally biased region" description="Basic and acidic residues" evidence="14">
    <location>
        <begin position="84"/>
        <end position="109"/>
    </location>
</feature>
<keyword evidence="11" id="KW-0472">Membrane</keyword>
<feature type="compositionally biased region" description="Polar residues" evidence="14">
    <location>
        <begin position="116"/>
        <end position="135"/>
    </location>
</feature>
<keyword evidence="10" id="KW-1133">Transmembrane helix</keyword>
<dbReference type="GO" id="GO:0098797">
    <property type="term" value="C:plasma membrane protein complex"/>
    <property type="evidence" value="ECO:0007669"/>
    <property type="project" value="TreeGrafter"/>
</dbReference>
<evidence type="ECO:0000256" key="13">
    <source>
        <dbReference type="RuleBase" id="RU362123"/>
    </source>
</evidence>
<evidence type="ECO:0000256" key="1">
    <source>
        <dbReference type="ARBA" id="ARBA00004383"/>
    </source>
</evidence>
<dbReference type="GO" id="GO:0031992">
    <property type="term" value="F:energy transducer activity"/>
    <property type="evidence" value="ECO:0007669"/>
    <property type="project" value="InterPro"/>
</dbReference>
<dbReference type="RefSeq" id="WP_066753330.1">
    <property type="nucleotide sequence ID" value="NZ_LXEN01000156.1"/>
</dbReference>
<keyword evidence="5 13" id="KW-1003">Cell membrane</keyword>
<feature type="compositionally biased region" description="Acidic residues" evidence="14">
    <location>
        <begin position="58"/>
        <end position="78"/>
    </location>
</feature>
<reference evidence="16 17" key="1">
    <citation type="submission" date="2016-04" db="EMBL/GenBank/DDBJ databases">
        <title>ATOL: Assembling a taxonomically balanced genome-scale reconstruction of the evolutionary history of the Enterobacteriaceae.</title>
        <authorList>
            <person name="Plunkett G.III."/>
            <person name="Neeno-Eckwall E.C."/>
            <person name="Glasner J.D."/>
            <person name="Perna N.T."/>
        </authorList>
    </citation>
    <scope>NUCLEOTIDE SEQUENCE [LARGE SCALE GENOMIC DNA]</scope>
    <source>
        <strain evidence="16 17">ATCC 19692</strain>
    </source>
</reference>
<evidence type="ECO:0000256" key="4">
    <source>
        <dbReference type="ARBA" id="ARBA00022448"/>
    </source>
</evidence>
<protein>
    <recommendedName>
        <fullName evidence="3 13">Protein TonB</fullName>
    </recommendedName>
</protein>
<dbReference type="STRING" id="1354337.M983_3163"/>
<dbReference type="GO" id="GO:0015031">
    <property type="term" value="P:protein transport"/>
    <property type="evidence" value="ECO:0007669"/>
    <property type="project" value="UniProtKB-UniRule"/>
</dbReference>
<keyword evidence="7" id="KW-0812">Transmembrane</keyword>
<dbReference type="InterPro" id="IPR006260">
    <property type="entry name" value="TonB/TolA_C"/>
</dbReference>
<evidence type="ECO:0000256" key="8">
    <source>
        <dbReference type="ARBA" id="ARBA00022737"/>
    </source>
</evidence>
<dbReference type="NCBIfam" id="NF008082">
    <property type="entry name" value="PRK10819.1-3"/>
    <property type="match status" value="1"/>
</dbReference>
<gene>
    <name evidence="16" type="ORF">M983_3163</name>
</gene>
<dbReference type="GO" id="GO:0030288">
    <property type="term" value="C:outer membrane-bounded periplasmic space"/>
    <property type="evidence" value="ECO:0007669"/>
    <property type="project" value="InterPro"/>
</dbReference>
<dbReference type="InterPro" id="IPR018247">
    <property type="entry name" value="EF_Hand_1_Ca_BS"/>
</dbReference>
<dbReference type="NCBIfam" id="TIGR01352">
    <property type="entry name" value="tonB_Cterm"/>
    <property type="match status" value="1"/>
</dbReference>
<evidence type="ECO:0000256" key="9">
    <source>
        <dbReference type="ARBA" id="ARBA00022927"/>
    </source>
</evidence>
<name>A0A198F990_9GAMM</name>
<dbReference type="PRINTS" id="PR01374">
    <property type="entry name" value="TONBPROTEIN"/>
</dbReference>
<dbReference type="PATRIC" id="fig|1354337.4.peg.3263"/>
<dbReference type="GO" id="GO:0055085">
    <property type="term" value="P:transmembrane transport"/>
    <property type="evidence" value="ECO:0007669"/>
    <property type="project" value="InterPro"/>
</dbReference>
<dbReference type="SUPFAM" id="SSF74653">
    <property type="entry name" value="TolA/TonB C-terminal domain"/>
    <property type="match status" value="1"/>
</dbReference>
<evidence type="ECO:0000256" key="7">
    <source>
        <dbReference type="ARBA" id="ARBA00022692"/>
    </source>
</evidence>
<proteinExistence type="inferred from homology"/>
<dbReference type="AlphaFoldDB" id="A0A198F990"/>
<dbReference type="PROSITE" id="PS00018">
    <property type="entry name" value="EF_HAND_1"/>
    <property type="match status" value="1"/>
</dbReference>
<dbReference type="InterPro" id="IPR003538">
    <property type="entry name" value="TonB"/>
</dbReference>
<comment type="function">
    <text evidence="13">Interacts with outer membrane receptor proteins that carry out high-affinity binding and energy dependent uptake into the periplasmic space of specific substrates. It could act to transduce energy from the cytoplasmic membrane to specific energy-requiring processes in the outer membrane, resulting in the release into the periplasm of ligands bound by these outer membrane proteins.</text>
</comment>
<dbReference type="PANTHER" id="PTHR33446:SF8">
    <property type="entry name" value="PROTEIN TONB"/>
    <property type="match status" value="1"/>
</dbReference>
<evidence type="ECO:0000256" key="5">
    <source>
        <dbReference type="ARBA" id="ARBA00022475"/>
    </source>
</evidence>
<keyword evidence="13" id="KW-0735">Signal-anchor</keyword>
<dbReference type="InterPro" id="IPR037682">
    <property type="entry name" value="TonB_C"/>
</dbReference>
<keyword evidence="4 13" id="KW-0813">Transport</keyword>
<evidence type="ECO:0000256" key="11">
    <source>
        <dbReference type="ARBA" id="ARBA00023136"/>
    </source>
</evidence>
<evidence type="ECO:0000256" key="12">
    <source>
        <dbReference type="ARBA" id="ARBA00025849"/>
    </source>
</evidence>
<comment type="similarity">
    <text evidence="2 13">Belongs to the TonB family.</text>
</comment>
<feature type="region of interest" description="Disordered" evidence="14">
    <location>
        <begin position="49"/>
        <end position="162"/>
    </location>
</feature>
<feature type="domain" description="TonB C-terminal" evidence="15">
    <location>
        <begin position="152"/>
        <end position="241"/>
    </location>
</feature>
<keyword evidence="9 13" id="KW-0653">Protein transport</keyword>
<evidence type="ECO:0000259" key="15">
    <source>
        <dbReference type="PROSITE" id="PS52015"/>
    </source>
</evidence>
<comment type="subcellular location">
    <subcellularLocation>
        <location evidence="1 13">Cell inner membrane</location>
        <topology evidence="1 13">Single-pass membrane protein</topology>
        <orientation evidence="1 13">Periplasmic side</orientation>
    </subcellularLocation>
</comment>
<dbReference type="OrthoDB" id="1628901at2"/>
<dbReference type="InterPro" id="IPR051045">
    <property type="entry name" value="TonB-dependent_transducer"/>
</dbReference>
<dbReference type="Pfam" id="PF03544">
    <property type="entry name" value="TonB_C"/>
    <property type="match status" value="1"/>
</dbReference>
<dbReference type="Proteomes" id="UP000094023">
    <property type="component" value="Unassembled WGS sequence"/>
</dbReference>
<dbReference type="Gene3D" id="3.30.2420.10">
    <property type="entry name" value="TonB"/>
    <property type="match status" value="1"/>
</dbReference>
<keyword evidence="8" id="KW-0677">Repeat</keyword>
<dbReference type="EMBL" id="LXEN01000156">
    <property type="protein sequence ID" value="OAT21442.1"/>
    <property type="molecule type" value="Genomic_DNA"/>
</dbReference>
<dbReference type="PROSITE" id="PS52015">
    <property type="entry name" value="TONB_CTD"/>
    <property type="match status" value="1"/>
</dbReference>
<comment type="caution">
    <text evidence="16">The sequence shown here is derived from an EMBL/GenBank/DDBJ whole genome shotgun (WGS) entry which is preliminary data.</text>
</comment>
<comment type="subunit">
    <text evidence="12">Homodimer. Forms a complex with the accessory proteins ExbB and ExbD.</text>
</comment>
<sequence length="241" mass="26617">MRWNIWVLWGVVSLCLHVSLVAAAMLYTPEKSITPEPISVQMISFAADEPAGEPQPVVEEETPPEPEPVMEPEPEPEPIPDVKPVIEKPIEKKPEPKPKPKPKPVEKPKPKPPIEQSKSLAMNKGQDLSNLNPSAKPSDKGAEKPIHSTSEGKGKVPNALRQGLPEYPSRAKAVGIEGSVKVRFDIDADGRVDNVEILSATPKNVFERDVKRAMRQWRYEKIAYKGKVIIIEFNMSGVSAS</sequence>
<dbReference type="GO" id="GO:0015891">
    <property type="term" value="P:siderophore transport"/>
    <property type="evidence" value="ECO:0007669"/>
    <property type="project" value="InterPro"/>
</dbReference>
<evidence type="ECO:0000256" key="6">
    <source>
        <dbReference type="ARBA" id="ARBA00022519"/>
    </source>
</evidence>
<evidence type="ECO:0000313" key="17">
    <source>
        <dbReference type="Proteomes" id="UP000094023"/>
    </source>
</evidence>
<keyword evidence="6 13" id="KW-0997">Cell inner membrane</keyword>
<evidence type="ECO:0000256" key="10">
    <source>
        <dbReference type="ARBA" id="ARBA00022989"/>
    </source>
</evidence>
<organism evidence="16 17">
    <name type="scientific">Proteus myxofaciens ATCC 19692</name>
    <dbReference type="NCBI Taxonomy" id="1354337"/>
    <lineage>
        <taxon>Bacteria</taxon>
        <taxon>Pseudomonadati</taxon>
        <taxon>Pseudomonadota</taxon>
        <taxon>Gammaproteobacteria</taxon>
        <taxon>Enterobacterales</taxon>
        <taxon>Morganellaceae</taxon>
        <taxon>Proteus</taxon>
    </lineage>
</organism>
<evidence type="ECO:0000256" key="14">
    <source>
        <dbReference type="SAM" id="MobiDB-lite"/>
    </source>
</evidence>
<evidence type="ECO:0000313" key="16">
    <source>
        <dbReference type="EMBL" id="OAT21442.1"/>
    </source>
</evidence>